<evidence type="ECO:0000256" key="15">
    <source>
        <dbReference type="RuleBase" id="RU003357"/>
    </source>
</evidence>
<evidence type="ECO:0000256" key="1">
    <source>
        <dbReference type="ARBA" id="ARBA00004571"/>
    </source>
</evidence>
<gene>
    <name evidence="18" type="ORF">JF539_18925</name>
</gene>
<dbReference type="InterPro" id="IPR012910">
    <property type="entry name" value="Plug_dom"/>
</dbReference>
<proteinExistence type="inferred from homology"/>
<dbReference type="PROSITE" id="PS01156">
    <property type="entry name" value="TONB_DEPENDENT_REC_2"/>
    <property type="match status" value="1"/>
</dbReference>
<evidence type="ECO:0000256" key="4">
    <source>
        <dbReference type="ARBA" id="ARBA00022452"/>
    </source>
</evidence>
<sequence>MAQLLISVALAGSLTGAPLAAAQAQGAGSNAESLQTVNFSIPSQPLSQALNAFAKASGWQVAYSPDATRGVRSNPVTGPLAPDQALRQLLAGTGVVANITGPRSAAIITGAQSGAIQADPDTVLLETVIVASGEGEKYDKYSAAGSTEYISADQIELFRGTSPGDFLKGTAGVLVGESRNGGAIDVNIRGMQGQGRVPVIIDGSYQETTTYRGYYGITGKTFLDPDLIGSVEIEKGPSAGADGVGAVGGVVRMSTLNPADIITEGKNYGVRLKAGVVGNSTSAPGFPKSTAGKGFMVEEDAITLGASAGGADQYDRPGLLEFFTGDDFAGSASVAGAYQVGGLEVLAAFARRSVGNYYAGTNGGQPTEDYEYRRGQEVLNTSNDSKSYLLKGILSFGDGHSVKLGYTRYESTYGEVMPSTMAGVLSIGTLQHDLGYTAVDTATARYEWQPEDSSLINLTADFFYTNLYQDMKTAYTTYAFPGYVAAVPVAYINRTEQWGANVSNISSFTTPIGDLELEYGGMYRKEMTYPAPEHYELIDSGQGVEAWSVRDGWREEYSGFATVEYLPHDKVTLLGSLRYTHSKSFDNVLLYNLDENNSEENSGWAPIVSAKYEVFPGVQVYAKYAEAIRMPSLYEATSGWSASNRPETELKPEHSRTYEVGANVHVQGFLSDTDNLGMKLSLFDSTVDDYISRDTSGGSLVNIRKAYLKGVEMSFDYDSRYVFASASATRYLDTNFCKLDGECFQSGTRYGYSSLHLPPEFSANITAGVKLFDEKLRLGARMSHIGYRAATETGLFGGAVTARVDWEPYTVFDLFGSYDVNDHLQIDFAVDNVTDEYYMDALSVSPIASPGRTARLNLTAKF</sequence>
<evidence type="ECO:0000313" key="19">
    <source>
        <dbReference type="Proteomes" id="UP000664096"/>
    </source>
</evidence>
<keyword evidence="8" id="KW-0408">Iron</keyword>
<evidence type="ECO:0000256" key="12">
    <source>
        <dbReference type="ARBA" id="ARBA00023237"/>
    </source>
</evidence>
<evidence type="ECO:0000256" key="11">
    <source>
        <dbReference type="ARBA" id="ARBA00023170"/>
    </source>
</evidence>
<evidence type="ECO:0000256" key="8">
    <source>
        <dbReference type="ARBA" id="ARBA00023004"/>
    </source>
</evidence>
<dbReference type="Gene3D" id="2.170.130.10">
    <property type="entry name" value="TonB-dependent receptor, plug domain"/>
    <property type="match status" value="1"/>
</dbReference>
<dbReference type="Gene3D" id="3.55.50.30">
    <property type="match status" value="1"/>
</dbReference>
<organism evidence="18 19">
    <name type="scientific">Roseibium aggregatum</name>
    <dbReference type="NCBI Taxonomy" id="187304"/>
    <lineage>
        <taxon>Bacteria</taxon>
        <taxon>Pseudomonadati</taxon>
        <taxon>Pseudomonadota</taxon>
        <taxon>Alphaproteobacteria</taxon>
        <taxon>Hyphomicrobiales</taxon>
        <taxon>Stappiaceae</taxon>
        <taxon>Roseibium</taxon>
    </lineage>
</organism>
<keyword evidence="5" id="KW-0406">Ion transport</keyword>
<dbReference type="PANTHER" id="PTHR30069">
    <property type="entry name" value="TONB-DEPENDENT OUTER MEMBRANE RECEPTOR"/>
    <property type="match status" value="1"/>
</dbReference>
<feature type="domain" description="Secretin/TonB short N-terminal" evidence="17">
    <location>
        <begin position="59"/>
        <end position="111"/>
    </location>
</feature>
<evidence type="ECO:0000256" key="3">
    <source>
        <dbReference type="ARBA" id="ARBA00022448"/>
    </source>
</evidence>
<evidence type="ECO:0000259" key="17">
    <source>
        <dbReference type="SMART" id="SM00965"/>
    </source>
</evidence>
<dbReference type="InterPro" id="IPR036942">
    <property type="entry name" value="Beta-barrel_TonB_sf"/>
</dbReference>
<evidence type="ECO:0000256" key="7">
    <source>
        <dbReference type="ARBA" id="ARBA00022729"/>
    </source>
</evidence>
<dbReference type="Pfam" id="PF07660">
    <property type="entry name" value="STN"/>
    <property type="match status" value="1"/>
</dbReference>
<dbReference type="InterPro" id="IPR000531">
    <property type="entry name" value="Beta-barrel_TonB"/>
</dbReference>
<accession>A0A939J5N4</accession>
<keyword evidence="5" id="KW-0410">Iron transport</keyword>
<comment type="caution">
    <text evidence="18">The sequence shown here is derived from an EMBL/GenBank/DDBJ whole genome shotgun (WGS) entry which is preliminary data.</text>
</comment>
<keyword evidence="10 13" id="KW-0472">Membrane</keyword>
<evidence type="ECO:0000256" key="9">
    <source>
        <dbReference type="ARBA" id="ARBA00023077"/>
    </source>
</evidence>
<keyword evidence="9 15" id="KW-0798">TonB box</keyword>
<dbReference type="InterPro" id="IPR010917">
    <property type="entry name" value="TonB_rcpt_CS"/>
</dbReference>
<dbReference type="GO" id="GO:0009279">
    <property type="term" value="C:cell outer membrane"/>
    <property type="evidence" value="ECO:0007669"/>
    <property type="project" value="UniProtKB-SubCell"/>
</dbReference>
<dbReference type="Pfam" id="PF07715">
    <property type="entry name" value="Plug"/>
    <property type="match status" value="1"/>
</dbReference>
<feature type="signal peptide" evidence="16">
    <location>
        <begin position="1"/>
        <end position="22"/>
    </location>
</feature>
<reference evidence="18" key="1">
    <citation type="submission" date="2020-12" db="EMBL/GenBank/DDBJ databases">
        <title>Oil enriched cultivation method for isolating marine PHA-producing bacteria.</title>
        <authorList>
            <person name="Zheng W."/>
            <person name="Yu S."/>
            <person name="Huang Y."/>
        </authorList>
    </citation>
    <scope>NUCLEOTIDE SEQUENCE</scope>
    <source>
        <strain evidence="18">SY-2-12</strain>
    </source>
</reference>
<protein>
    <submittedName>
        <fullName evidence="18">TonB-dependent receptor</fullName>
    </submittedName>
</protein>
<keyword evidence="11 18" id="KW-0675">Receptor</keyword>
<dbReference type="GO" id="GO:0044718">
    <property type="term" value="P:siderophore transmembrane transport"/>
    <property type="evidence" value="ECO:0007669"/>
    <property type="project" value="TreeGrafter"/>
</dbReference>
<comment type="similarity">
    <text evidence="2 13 15">Belongs to the TonB-dependent receptor family.</text>
</comment>
<evidence type="ECO:0000256" key="13">
    <source>
        <dbReference type="PROSITE-ProRule" id="PRU01360"/>
    </source>
</evidence>
<dbReference type="InterPro" id="IPR011662">
    <property type="entry name" value="Secretin/TonB_short_N"/>
</dbReference>
<dbReference type="RefSeq" id="WP_207142276.1">
    <property type="nucleotide sequence ID" value="NZ_JAEKJZ010000004.1"/>
</dbReference>
<evidence type="ECO:0000256" key="2">
    <source>
        <dbReference type="ARBA" id="ARBA00009810"/>
    </source>
</evidence>
<dbReference type="AlphaFoldDB" id="A0A939J5N4"/>
<dbReference type="PROSITE" id="PS52016">
    <property type="entry name" value="TONB_DEPENDENT_REC_3"/>
    <property type="match status" value="1"/>
</dbReference>
<dbReference type="GO" id="GO:0015344">
    <property type="term" value="F:siderophore uptake transmembrane transporter activity"/>
    <property type="evidence" value="ECO:0007669"/>
    <property type="project" value="TreeGrafter"/>
</dbReference>
<feature type="chain" id="PRO_5037462771" evidence="16">
    <location>
        <begin position="23"/>
        <end position="862"/>
    </location>
</feature>
<dbReference type="InterPro" id="IPR037066">
    <property type="entry name" value="Plug_dom_sf"/>
</dbReference>
<dbReference type="SUPFAM" id="SSF56935">
    <property type="entry name" value="Porins"/>
    <property type="match status" value="1"/>
</dbReference>
<keyword evidence="7 16" id="KW-0732">Signal</keyword>
<dbReference type="PANTHER" id="PTHR30069:SF41">
    <property type="entry name" value="HEME_HEMOPEXIN UTILIZATION PROTEIN C"/>
    <property type="match status" value="1"/>
</dbReference>
<name>A0A939J5N4_9HYPH</name>
<evidence type="ECO:0000256" key="16">
    <source>
        <dbReference type="SAM" id="SignalP"/>
    </source>
</evidence>
<dbReference type="Gene3D" id="2.40.170.20">
    <property type="entry name" value="TonB-dependent receptor, beta-barrel domain"/>
    <property type="match status" value="1"/>
</dbReference>
<evidence type="ECO:0000256" key="6">
    <source>
        <dbReference type="ARBA" id="ARBA00022692"/>
    </source>
</evidence>
<evidence type="ECO:0000256" key="10">
    <source>
        <dbReference type="ARBA" id="ARBA00023136"/>
    </source>
</evidence>
<feature type="short sequence motif" description="TonB C-terminal box" evidence="14">
    <location>
        <begin position="845"/>
        <end position="862"/>
    </location>
</feature>
<evidence type="ECO:0000256" key="14">
    <source>
        <dbReference type="PROSITE-ProRule" id="PRU10144"/>
    </source>
</evidence>
<dbReference type="Pfam" id="PF00593">
    <property type="entry name" value="TonB_dep_Rec_b-barrel"/>
    <property type="match status" value="1"/>
</dbReference>
<dbReference type="SMART" id="SM00965">
    <property type="entry name" value="STN"/>
    <property type="match status" value="1"/>
</dbReference>
<keyword evidence="6 13" id="KW-0812">Transmembrane</keyword>
<evidence type="ECO:0000313" key="18">
    <source>
        <dbReference type="EMBL" id="MBN9672435.1"/>
    </source>
</evidence>
<keyword evidence="3 13" id="KW-0813">Transport</keyword>
<dbReference type="EMBL" id="JAEKJZ010000004">
    <property type="protein sequence ID" value="MBN9672435.1"/>
    <property type="molecule type" value="Genomic_DNA"/>
</dbReference>
<keyword evidence="12 13" id="KW-0998">Cell outer membrane</keyword>
<keyword evidence="4 13" id="KW-1134">Transmembrane beta strand</keyword>
<dbReference type="InterPro" id="IPR039426">
    <property type="entry name" value="TonB-dep_rcpt-like"/>
</dbReference>
<comment type="subcellular location">
    <subcellularLocation>
        <location evidence="1 13">Cell outer membrane</location>
        <topology evidence="1 13">Multi-pass membrane protein</topology>
    </subcellularLocation>
</comment>
<evidence type="ECO:0000256" key="5">
    <source>
        <dbReference type="ARBA" id="ARBA00022496"/>
    </source>
</evidence>
<dbReference type="Proteomes" id="UP000664096">
    <property type="component" value="Unassembled WGS sequence"/>
</dbReference>